<evidence type="ECO:0000313" key="3">
    <source>
        <dbReference type="Proteomes" id="UP000551563"/>
    </source>
</evidence>
<feature type="transmembrane region" description="Helical" evidence="1">
    <location>
        <begin position="110"/>
        <end position="128"/>
    </location>
</feature>
<proteinExistence type="predicted"/>
<feature type="transmembrane region" description="Helical" evidence="1">
    <location>
        <begin position="135"/>
        <end position="156"/>
    </location>
</feature>
<name>A0A7V6U0R8_9HYPH</name>
<comment type="caution">
    <text evidence="2">The sequence shown here is derived from an EMBL/GenBank/DDBJ whole genome shotgun (WGS) entry which is preliminary data.</text>
</comment>
<protein>
    <recommendedName>
        <fullName evidence="4">Holin of 3TMs, for gene-transfer release</fullName>
    </recommendedName>
</protein>
<dbReference type="Proteomes" id="UP000551563">
    <property type="component" value="Unassembled WGS sequence"/>
</dbReference>
<dbReference type="Pfam" id="PF11351">
    <property type="entry name" value="GTA_holin_3TM"/>
    <property type="match status" value="1"/>
</dbReference>
<accession>A0A7V6U0R8</accession>
<evidence type="ECO:0008006" key="4">
    <source>
        <dbReference type="Google" id="ProtNLM"/>
    </source>
</evidence>
<reference evidence="2 3" key="1">
    <citation type="journal article" date="2020" name="Biotechnol. Biofuels">
        <title>New insights from the biogas microbiome by comprehensive genome-resolved metagenomics of nearly 1600 species originating from multiple anaerobic digesters.</title>
        <authorList>
            <person name="Campanaro S."/>
            <person name="Treu L."/>
            <person name="Rodriguez-R L.M."/>
            <person name="Kovalovszki A."/>
            <person name="Ziels R.M."/>
            <person name="Maus I."/>
            <person name="Zhu X."/>
            <person name="Kougias P.G."/>
            <person name="Basile A."/>
            <person name="Luo G."/>
            <person name="Schluter A."/>
            <person name="Konstantinidis K.T."/>
            <person name="Angelidaki I."/>
        </authorList>
    </citation>
    <scope>NUCLEOTIDE SEQUENCE [LARGE SCALE GENOMIC DNA]</scope>
    <source>
        <strain evidence="2">AS04akNAM_66</strain>
    </source>
</reference>
<keyword evidence="1" id="KW-0472">Membrane</keyword>
<keyword evidence="1" id="KW-1133">Transmembrane helix</keyword>
<dbReference type="AlphaFoldDB" id="A0A7V6U0R8"/>
<dbReference type="EMBL" id="DUMN01000477">
    <property type="protein sequence ID" value="HHV69305.1"/>
    <property type="molecule type" value="Genomic_DNA"/>
</dbReference>
<evidence type="ECO:0000313" key="2">
    <source>
        <dbReference type="EMBL" id="HHV69305.1"/>
    </source>
</evidence>
<evidence type="ECO:0000256" key="1">
    <source>
        <dbReference type="SAM" id="Phobius"/>
    </source>
</evidence>
<keyword evidence="1" id="KW-0812">Transmembrane</keyword>
<gene>
    <name evidence="2" type="ORF">GXX48_16905</name>
</gene>
<organism evidence="2 3">
    <name type="scientific">Brucella intermedia</name>
    <dbReference type="NCBI Taxonomy" id="94625"/>
    <lineage>
        <taxon>Bacteria</taxon>
        <taxon>Pseudomonadati</taxon>
        <taxon>Pseudomonadota</taxon>
        <taxon>Alphaproteobacteria</taxon>
        <taxon>Hyphomicrobiales</taxon>
        <taxon>Brucellaceae</taxon>
        <taxon>Brucella/Ochrobactrum group</taxon>
        <taxon>Brucella</taxon>
    </lineage>
</organism>
<dbReference type="InterPro" id="IPR021497">
    <property type="entry name" value="GTA_holin_3TM"/>
</dbReference>
<sequence>MSTLASILLTAAGDLAGPVIRKILGDRLGGAGGELAGKVIDVIAEKAGVPAEALPDQPPDDLQEAIVAAEPEAADILMAHVESQRLMNETLKAELDKGGPTWTWAWRPSWMWLLAFVWLYALILRPLANAAFGAAIEAVDLTILMTLTGVFTGLYMGGHTAKSIMSGLRRHPDD</sequence>